<feature type="domain" description="N-acetyltransferase" evidence="3">
    <location>
        <begin position="1"/>
        <end position="84"/>
    </location>
</feature>
<dbReference type="PROSITE" id="PS51186">
    <property type="entry name" value="GNAT"/>
    <property type="match status" value="1"/>
</dbReference>
<dbReference type="PANTHER" id="PTHR43420">
    <property type="entry name" value="ACETYLTRANSFERASE"/>
    <property type="match status" value="1"/>
</dbReference>
<dbReference type="SUPFAM" id="SSF55729">
    <property type="entry name" value="Acyl-CoA N-acyltransferases (Nat)"/>
    <property type="match status" value="1"/>
</dbReference>
<dbReference type="Gene3D" id="3.40.630.30">
    <property type="match status" value="1"/>
</dbReference>
<comment type="caution">
    <text evidence="4">The sequence shown here is derived from an EMBL/GenBank/DDBJ whole genome shotgun (WGS) entry which is preliminary data.</text>
</comment>
<evidence type="ECO:0000313" key="4">
    <source>
        <dbReference type="EMBL" id="NMU25146.1"/>
    </source>
</evidence>
<dbReference type="GO" id="GO:0016747">
    <property type="term" value="F:acyltransferase activity, transferring groups other than amino-acyl groups"/>
    <property type="evidence" value="ECO:0007669"/>
    <property type="project" value="InterPro"/>
</dbReference>
<reference evidence="4 5" key="1">
    <citation type="submission" date="2020-04" db="EMBL/GenBank/DDBJ databases">
        <title>Whole-genome sequencing of Vibrio spp. from China reveals different genetic environments of blaCTX-M-14 among diverse lineages.</title>
        <authorList>
            <person name="Zheng Z."/>
            <person name="Ye L."/>
            <person name="Chen S."/>
        </authorList>
    </citation>
    <scope>NUCLEOTIDE SEQUENCE [LARGE SCALE GENOMIC DNA]</scope>
    <source>
        <strain evidence="4 5">Vb0574</strain>
    </source>
</reference>
<protein>
    <submittedName>
        <fullName evidence="4">GNAT family N-acetyltransferase</fullName>
    </submittedName>
</protein>
<dbReference type="InterPro" id="IPR050680">
    <property type="entry name" value="YpeA/RimI_acetyltransf"/>
</dbReference>
<organism evidence="4 5">
    <name type="scientific">Vibrio parahaemolyticus</name>
    <dbReference type="NCBI Taxonomy" id="670"/>
    <lineage>
        <taxon>Bacteria</taxon>
        <taxon>Pseudomonadati</taxon>
        <taxon>Pseudomonadota</taxon>
        <taxon>Gammaproteobacteria</taxon>
        <taxon>Vibrionales</taxon>
        <taxon>Vibrionaceae</taxon>
        <taxon>Vibrio</taxon>
    </lineage>
</organism>
<keyword evidence="2" id="KW-0012">Acyltransferase</keyword>
<evidence type="ECO:0000313" key="5">
    <source>
        <dbReference type="Proteomes" id="UP000555836"/>
    </source>
</evidence>
<dbReference type="Pfam" id="PF00583">
    <property type="entry name" value="Acetyltransf_1"/>
    <property type="match status" value="1"/>
</dbReference>
<accession>A0A7Y0S2E6</accession>
<name>A0A7Y0S2E6_VIBPH</name>
<keyword evidence="1 4" id="KW-0808">Transferase</keyword>
<dbReference type="PANTHER" id="PTHR43420:SF44">
    <property type="entry name" value="ACETYLTRANSFERASE YPEA"/>
    <property type="match status" value="1"/>
</dbReference>
<dbReference type="CDD" id="cd04301">
    <property type="entry name" value="NAT_SF"/>
    <property type="match status" value="1"/>
</dbReference>
<feature type="non-terminal residue" evidence="4">
    <location>
        <position position="1"/>
    </location>
</feature>
<gene>
    <name evidence="4" type="ORF">HKB21_05895</name>
</gene>
<evidence type="ECO:0000259" key="3">
    <source>
        <dbReference type="PROSITE" id="PS51186"/>
    </source>
</evidence>
<dbReference type="InterPro" id="IPR016181">
    <property type="entry name" value="Acyl_CoA_acyltransferase"/>
</dbReference>
<dbReference type="InterPro" id="IPR000182">
    <property type="entry name" value="GNAT_dom"/>
</dbReference>
<dbReference type="EMBL" id="JABCLD010000844">
    <property type="protein sequence ID" value="NMU25146.1"/>
    <property type="molecule type" value="Genomic_DNA"/>
</dbReference>
<feature type="non-terminal residue" evidence="4">
    <location>
        <position position="84"/>
    </location>
</feature>
<evidence type="ECO:0000256" key="1">
    <source>
        <dbReference type="ARBA" id="ARBA00022679"/>
    </source>
</evidence>
<dbReference type="Proteomes" id="UP000555836">
    <property type="component" value="Unassembled WGS sequence"/>
</dbReference>
<dbReference type="AlphaFoldDB" id="A0A7Y0S2E6"/>
<evidence type="ECO:0000256" key="2">
    <source>
        <dbReference type="ARBA" id="ARBA00023315"/>
    </source>
</evidence>
<proteinExistence type="predicted"/>
<sequence>IAANNEQMAAFVFVILNPDGTAHLTTIGVAPEHRRRGLAEMLLKHIEKVLAVKGVSTIVLEVRVSNLPARRLYEKCGYTAVRTI</sequence>